<name>A0A7C3Z408_UNCW3</name>
<dbReference type="InterPro" id="IPR001769">
    <property type="entry name" value="Gingipain"/>
</dbReference>
<dbReference type="GO" id="GO:0008234">
    <property type="term" value="F:cysteine-type peptidase activity"/>
    <property type="evidence" value="ECO:0007669"/>
    <property type="project" value="InterPro"/>
</dbReference>
<dbReference type="InterPro" id="IPR029030">
    <property type="entry name" value="Caspase-like_dom_sf"/>
</dbReference>
<dbReference type="Pfam" id="PF01364">
    <property type="entry name" value="Peptidase_C25"/>
    <property type="match status" value="1"/>
</dbReference>
<dbReference type="InterPro" id="IPR029031">
    <property type="entry name" value="Gingipain_N_sf"/>
</dbReference>
<evidence type="ECO:0000313" key="3">
    <source>
        <dbReference type="EMBL" id="HGE99898.1"/>
    </source>
</evidence>
<organism evidence="3">
    <name type="scientific">candidate division WOR-3 bacterium</name>
    <dbReference type="NCBI Taxonomy" id="2052148"/>
    <lineage>
        <taxon>Bacteria</taxon>
        <taxon>Bacteria division WOR-3</taxon>
    </lineage>
</organism>
<reference evidence="3" key="1">
    <citation type="journal article" date="2020" name="mSystems">
        <title>Genome- and Community-Level Interaction Insights into Carbon Utilization and Element Cycling Functions of Hydrothermarchaeota in Hydrothermal Sediment.</title>
        <authorList>
            <person name="Zhou Z."/>
            <person name="Liu Y."/>
            <person name="Xu W."/>
            <person name="Pan J."/>
            <person name="Luo Z.H."/>
            <person name="Li M."/>
        </authorList>
    </citation>
    <scope>NUCLEOTIDE SEQUENCE [LARGE SCALE GENOMIC DNA]</scope>
    <source>
        <strain evidence="3">SpSt-906</strain>
    </source>
</reference>
<dbReference type="GO" id="GO:0006508">
    <property type="term" value="P:proteolysis"/>
    <property type="evidence" value="ECO:0007669"/>
    <property type="project" value="InterPro"/>
</dbReference>
<feature type="domain" description="Gingipain" evidence="2">
    <location>
        <begin position="482"/>
        <end position="831"/>
    </location>
</feature>
<dbReference type="Gene3D" id="3.40.50.10390">
    <property type="entry name" value="Gingipain r, domain 1"/>
    <property type="match status" value="1"/>
</dbReference>
<protein>
    <recommendedName>
        <fullName evidence="2">Gingipain domain-containing protein</fullName>
    </recommendedName>
</protein>
<dbReference type="Gene3D" id="3.40.50.1460">
    <property type="match status" value="1"/>
</dbReference>
<dbReference type="AlphaFoldDB" id="A0A7C3Z408"/>
<dbReference type="EMBL" id="DTMQ01000044">
    <property type="protein sequence ID" value="HGE99898.1"/>
    <property type="molecule type" value="Genomic_DNA"/>
</dbReference>
<dbReference type="SUPFAM" id="SSF52129">
    <property type="entry name" value="Caspase-like"/>
    <property type="match status" value="1"/>
</dbReference>
<accession>A0A7C3Z408</accession>
<comment type="caution">
    <text evidence="3">The sequence shown here is derived from an EMBL/GenBank/DDBJ whole genome shotgun (WGS) entry which is preliminary data.</text>
</comment>
<evidence type="ECO:0000256" key="1">
    <source>
        <dbReference type="ARBA" id="ARBA00022729"/>
    </source>
</evidence>
<evidence type="ECO:0000259" key="2">
    <source>
        <dbReference type="Pfam" id="PF01364"/>
    </source>
</evidence>
<proteinExistence type="predicted"/>
<gene>
    <name evidence="3" type="ORF">ENX07_07530</name>
</gene>
<keyword evidence="1" id="KW-0732">Signal</keyword>
<sequence length="1174" mass="135568">MILAFLLVITQERFEVSPREYIVSLESPVRVEIFPLRVEKFPLERGFYKFGKPGIAERVFEKEREETLSNIPYRISDTSFFRGEKVGRLIFYPVRFDPKESVLVYESLRVSYEKPKGKEMRRKSFENFFARSNQWFKCKVDSQGIYKITGRELERAGFSLSGISPDGFRLYNIGEFSPPVSYPETMVEVPIYVYTGGDSSFDPDDYILFYGEGVSRWDKYLDNYFEDIFSLYNYYFLTYSNEKGKRMEILPQRREGGPPLRPESKVHFEKENLCPARGGTLWLWDMIVKRSDEERIRREYSLPLPEGESLMGISLRVFSQNRGFSLKLFFNSILLDSQFIPSANLPDGKVIRVERVLPMAEECRVEIEIGGGGDLTVFLDWIEVTFLPKRQVEKPLPLRVKRKGDYFFQGKEDCILLDITERFNPKILPYIRNGDSSFFSIPDSEPKVLFLAPLSRFRRVLNIEEKSELSYSYLSNLSADFIFVAPKAFRKLAYLFADYRRRRSQIRTGVALLEDLYDFYLFGIQEPYALKRFFQTKCPDYALLLGDGNYDYRGIFAPKGPEIPPYEFGAGFSYEVYERYPLALDSWFADFEDSPMPVYPDFILGRIPIRDEREGMAYLQKLESYEKKIGDYRVRFLFAADDEYLGDPYNPDNCGLGVHIRSCERLEEVLPRYFAVKKVYLTEYPLSQVRDKPEARKAFSDCLSDGVFGVVYFGHGAGFRLAHEQLLNIEDVFNLKTRGQFPFGFFGSCGVGRFDDFEVGRYREAIAEDLVRNPDGFIATIASTKATSPSTNEVICSSLLSSFFSGRSLGESFLTSSLYDVSYHFFGDPSLLSLLPQEKEGIRVTSPLRPKENASLSCSLGVKEERVFSSRVFYGKRFRRYTSTVFFDGNPYIFRIDYTLPGFEVLKEKRKEEFSFFSLNFIPPAGIPLSPVGDENNFYQEIPNTARALSFFVTRSCSAFCIVWDSLVRDTVPGEGVDTSGPQLRLFAEGRELSSLETLPKTFLLTGEFSDPSGVYISPYLFYPRLFIESDEINLSGILEGDYRRLKFRLPLTLSSEKNHLKLVCYDNFLNRSERLFQIITSLSPHLKIISPLAYYKRGLLTFNFTLSHPAEVKIKVWTISGRFLESFSLYLPSGRQVVSFPIVLPKGVYLFRITGRSFSLDEEVSLDEKFLVF</sequence>